<keyword evidence="2" id="KW-0472">Membrane</keyword>
<evidence type="ECO:0000256" key="2">
    <source>
        <dbReference type="SAM" id="Phobius"/>
    </source>
</evidence>
<feature type="compositionally biased region" description="Pro residues" evidence="1">
    <location>
        <begin position="430"/>
        <end position="440"/>
    </location>
</feature>
<comment type="caution">
    <text evidence="3">The sequence shown here is derived from an EMBL/GenBank/DDBJ whole genome shotgun (WGS) entry which is preliminary data.</text>
</comment>
<dbReference type="EMBL" id="JARJCM010000045">
    <property type="protein sequence ID" value="KAJ7036125.1"/>
    <property type="molecule type" value="Genomic_DNA"/>
</dbReference>
<gene>
    <name evidence="3" type="ORF">C8F04DRAFT_1096228</name>
</gene>
<feature type="non-terminal residue" evidence="3">
    <location>
        <position position="509"/>
    </location>
</feature>
<accession>A0AAD6X5C7</accession>
<evidence type="ECO:0000313" key="4">
    <source>
        <dbReference type="Proteomes" id="UP001218188"/>
    </source>
</evidence>
<feature type="transmembrane region" description="Helical" evidence="2">
    <location>
        <begin position="189"/>
        <end position="209"/>
    </location>
</feature>
<proteinExistence type="predicted"/>
<dbReference type="AlphaFoldDB" id="A0AAD6X5C7"/>
<keyword evidence="2" id="KW-1133">Transmembrane helix</keyword>
<protein>
    <submittedName>
        <fullName evidence="3">Uncharacterized protein</fullName>
    </submittedName>
</protein>
<feature type="compositionally biased region" description="Low complexity" evidence="1">
    <location>
        <begin position="366"/>
        <end position="379"/>
    </location>
</feature>
<keyword evidence="2" id="KW-0812">Transmembrane</keyword>
<sequence>LLMNRYTLLDRTYRSPRFDAAFDLPKSQTSAVFTRQNESVSSLRRSRGGGITHEPYPPYNAHAAAMVIVISRPQGAQKRRRIDSRPRAESASNSASASTTDSSSSSSKPPTSSSHSASGIPSSPVSSAHRSSSSSRPIFTSRISSRSVSSGQSSGSPKPGSSASSITASSTRATSAIASSASSGTNRSVFFSTVIVTGPASTVTAFSTSASPGSLGSNGSNNNDFSRNAGGIVGVALGGFIALVVGGTMLFCGCRRFRRGRERHSQAHGPAGAGAEVELTAAAAATTPSAQAPEPIEEPARPTSTYHYQLARPTMPPTPAASSSSRGGFLTRLRGGHASTASNTPAALEDSAAFSFPLPQTPHSPRPSSLLNPRLNLNLTTDMPPPSPPPQSPRPGSLLNPRINVDVPGSPVVSPSPVVGWRPPPALPASFPLPPPTVPPPREDTRTPTGLLRPSLAVMQFQSSRTLDDHEDYTRPIGGRVSARMESDMSVTTSVEEEEEEQGGESYAY</sequence>
<reference evidence="3" key="1">
    <citation type="submission" date="2023-03" db="EMBL/GenBank/DDBJ databases">
        <title>Massive genome expansion in bonnet fungi (Mycena s.s.) driven by repeated elements and novel gene families across ecological guilds.</title>
        <authorList>
            <consortium name="Lawrence Berkeley National Laboratory"/>
            <person name="Harder C.B."/>
            <person name="Miyauchi S."/>
            <person name="Viragh M."/>
            <person name="Kuo A."/>
            <person name="Thoen E."/>
            <person name="Andreopoulos B."/>
            <person name="Lu D."/>
            <person name="Skrede I."/>
            <person name="Drula E."/>
            <person name="Henrissat B."/>
            <person name="Morin E."/>
            <person name="Kohler A."/>
            <person name="Barry K."/>
            <person name="LaButti K."/>
            <person name="Morin E."/>
            <person name="Salamov A."/>
            <person name="Lipzen A."/>
            <person name="Mereny Z."/>
            <person name="Hegedus B."/>
            <person name="Baldrian P."/>
            <person name="Stursova M."/>
            <person name="Weitz H."/>
            <person name="Taylor A."/>
            <person name="Grigoriev I.V."/>
            <person name="Nagy L.G."/>
            <person name="Martin F."/>
            <person name="Kauserud H."/>
        </authorList>
    </citation>
    <scope>NUCLEOTIDE SEQUENCE</scope>
    <source>
        <strain evidence="3">CBHHK200</strain>
    </source>
</reference>
<feature type="region of interest" description="Disordered" evidence="1">
    <location>
        <begin position="74"/>
        <end position="167"/>
    </location>
</feature>
<dbReference type="Proteomes" id="UP001218188">
    <property type="component" value="Unassembled WGS sequence"/>
</dbReference>
<feature type="transmembrane region" description="Helical" evidence="2">
    <location>
        <begin position="229"/>
        <end position="253"/>
    </location>
</feature>
<feature type="region of interest" description="Disordered" evidence="1">
    <location>
        <begin position="310"/>
        <end position="404"/>
    </location>
</feature>
<evidence type="ECO:0000256" key="1">
    <source>
        <dbReference type="SAM" id="MobiDB-lite"/>
    </source>
</evidence>
<feature type="compositionally biased region" description="Pro residues" evidence="1">
    <location>
        <begin position="383"/>
        <end position="393"/>
    </location>
</feature>
<feature type="region of interest" description="Disordered" evidence="1">
    <location>
        <begin position="33"/>
        <end position="57"/>
    </location>
</feature>
<organism evidence="3 4">
    <name type="scientific">Mycena alexandri</name>
    <dbReference type="NCBI Taxonomy" id="1745969"/>
    <lineage>
        <taxon>Eukaryota</taxon>
        <taxon>Fungi</taxon>
        <taxon>Dikarya</taxon>
        <taxon>Basidiomycota</taxon>
        <taxon>Agaricomycotina</taxon>
        <taxon>Agaricomycetes</taxon>
        <taxon>Agaricomycetidae</taxon>
        <taxon>Agaricales</taxon>
        <taxon>Marasmiineae</taxon>
        <taxon>Mycenaceae</taxon>
        <taxon>Mycena</taxon>
    </lineage>
</organism>
<feature type="compositionally biased region" description="Low complexity" evidence="1">
    <location>
        <begin position="89"/>
        <end position="167"/>
    </location>
</feature>
<feature type="region of interest" description="Disordered" evidence="1">
    <location>
        <begin position="430"/>
        <end position="509"/>
    </location>
</feature>
<evidence type="ECO:0000313" key="3">
    <source>
        <dbReference type="EMBL" id="KAJ7036125.1"/>
    </source>
</evidence>
<name>A0AAD6X5C7_9AGAR</name>
<keyword evidence="4" id="KW-1185">Reference proteome</keyword>